<keyword evidence="3" id="KW-1003">Cell membrane</keyword>
<dbReference type="Pfam" id="PF04290">
    <property type="entry name" value="DctQ"/>
    <property type="match status" value="1"/>
</dbReference>
<proteinExistence type="inferred from homology"/>
<evidence type="ECO:0000256" key="7">
    <source>
        <dbReference type="ARBA" id="ARBA00023136"/>
    </source>
</evidence>
<accession>A0A931CTV7</accession>
<keyword evidence="5 9" id="KW-0812">Transmembrane</keyword>
<keyword evidence="2" id="KW-0813">Transport</keyword>
<evidence type="ECO:0000256" key="8">
    <source>
        <dbReference type="ARBA" id="ARBA00038436"/>
    </source>
</evidence>
<dbReference type="PANTHER" id="PTHR35011">
    <property type="entry name" value="2,3-DIKETO-L-GULONATE TRAP TRANSPORTER SMALL PERMEASE PROTEIN YIAM"/>
    <property type="match status" value="1"/>
</dbReference>
<evidence type="ECO:0000256" key="9">
    <source>
        <dbReference type="SAM" id="Phobius"/>
    </source>
</evidence>
<feature type="transmembrane region" description="Helical" evidence="9">
    <location>
        <begin position="95"/>
        <end position="113"/>
    </location>
</feature>
<dbReference type="PANTHER" id="PTHR35011:SF2">
    <property type="entry name" value="2,3-DIKETO-L-GULONATE TRAP TRANSPORTER SMALL PERMEASE PROTEIN YIAM"/>
    <property type="match status" value="1"/>
</dbReference>
<comment type="similarity">
    <text evidence="8">Belongs to the TRAP transporter small permease family.</text>
</comment>
<keyword evidence="7 9" id="KW-0472">Membrane</keyword>
<evidence type="ECO:0000256" key="5">
    <source>
        <dbReference type="ARBA" id="ARBA00022692"/>
    </source>
</evidence>
<evidence type="ECO:0000313" key="12">
    <source>
        <dbReference type="Proteomes" id="UP000706172"/>
    </source>
</evidence>
<dbReference type="GO" id="GO:0022857">
    <property type="term" value="F:transmembrane transporter activity"/>
    <property type="evidence" value="ECO:0007669"/>
    <property type="project" value="TreeGrafter"/>
</dbReference>
<evidence type="ECO:0000256" key="2">
    <source>
        <dbReference type="ARBA" id="ARBA00022448"/>
    </source>
</evidence>
<gene>
    <name evidence="11" type="ORF">H0S81_01625</name>
</gene>
<dbReference type="GO" id="GO:0015740">
    <property type="term" value="P:C4-dicarboxylate transport"/>
    <property type="evidence" value="ECO:0007669"/>
    <property type="project" value="TreeGrafter"/>
</dbReference>
<evidence type="ECO:0000256" key="4">
    <source>
        <dbReference type="ARBA" id="ARBA00022519"/>
    </source>
</evidence>
<evidence type="ECO:0000313" key="11">
    <source>
        <dbReference type="EMBL" id="MBG0778616.1"/>
    </source>
</evidence>
<name>A0A931CTV7_9BACT</name>
<dbReference type="InterPro" id="IPR007387">
    <property type="entry name" value="TRAP_DctQ"/>
</dbReference>
<feature type="transmembrane region" description="Helical" evidence="9">
    <location>
        <begin position="133"/>
        <end position="152"/>
    </location>
</feature>
<protein>
    <submittedName>
        <fullName evidence="11">TRAP transporter small permease</fullName>
    </submittedName>
</protein>
<dbReference type="EMBL" id="JACCQK010000064">
    <property type="protein sequence ID" value="MBG0778616.1"/>
    <property type="molecule type" value="Genomic_DNA"/>
</dbReference>
<dbReference type="GO" id="GO:0005886">
    <property type="term" value="C:plasma membrane"/>
    <property type="evidence" value="ECO:0007669"/>
    <property type="project" value="UniProtKB-SubCell"/>
</dbReference>
<dbReference type="Proteomes" id="UP000706172">
    <property type="component" value="Unassembled WGS sequence"/>
</dbReference>
<sequence>MTLSRVLKTSITILDNIEGYLCKFFLSFFVILLFFQVIMRTVFQNSLAWSEEASRFAFVWFAFLGASYAARLGAHNRVTFQFKLFPKIVGDVSQIIADGIWLVFNAIMTVKSIEVIRDMMEFPFYSPALDIPMQYIYMLFPFTFTLMSIRIIQVNILKHILKRDIVDVDDISTDLEDIKRDMKIDSNDEGRMA</sequence>
<feature type="domain" description="Tripartite ATP-independent periplasmic transporters DctQ component" evidence="10">
    <location>
        <begin position="30"/>
        <end position="157"/>
    </location>
</feature>
<comment type="subcellular location">
    <subcellularLocation>
        <location evidence="1">Cell inner membrane</location>
        <topology evidence="1">Multi-pass membrane protein</topology>
    </subcellularLocation>
</comment>
<evidence type="ECO:0000256" key="3">
    <source>
        <dbReference type="ARBA" id="ARBA00022475"/>
    </source>
</evidence>
<evidence type="ECO:0000256" key="1">
    <source>
        <dbReference type="ARBA" id="ARBA00004429"/>
    </source>
</evidence>
<evidence type="ECO:0000256" key="6">
    <source>
        <dbReference type="ARBA" id="ARBA00022989"/>
    </source>
</evidence>
<reference evidence="11" key="1">
    <citation type="submission" date="2020-07" db="EMBL/GenBank/DDBJ databases">
        <title>Severe corrosion of carbon steel in oil field produced water can be linked to methanogenic archaea containing a special type of NiFe hydrogenase.</title>
        <authorList>
            <person name="Lahme S."/>
            <person name="Mand J."/>
            <person name="Longwell J."/>
            <person name="Smith R."/>
            <person name="Enning D."/>
        </authorList>
    </citation>
    <scope>NUCLEOTIDE SEQUENCE</scope>
    <source>
        <strain evidence="11">MIC098Bin6</strain>
    </source>
</reference>
<dbReference type="AlphaFoldDB" id="A0A931CTV7"/>
<comment type="caution">
    <text evidence="11">The sequence shown here is derived from an EMBL/GenBank/DDBJ whole genome shotgun (WGS) entry which is preliminary data.</text>
</comment>
<feature type="transmembrane region" description="Helical" evidence="9">
    <location>
        <begin position="55"/>
        <end position="74"/>
    </location>
</feature>
<keyword evidence="6 9" id="KW-1133">Transmembrane helix</keyword>
<dbReference type="InterPro" id="IPR055348">
    <property type="entry name" value="DctQ"/>
</dbReference>
<evidence type="ECO:0000259" key="10">
    <source>
        <dbReference type="Pfam" id="PF04290"/>
    </source>
</evidence>
<keyword evidence="4" id="KW-0997">Cell inner membrane</keyword>
<feature type="transmembrane region" description="Helical" evidence="9">
    <location>
        <begin position="20"/>
        <end position="43"/>
    </location>
</feature>
<organism evidence="11 12">
    <name type="scientific">Desulfotignum balticum</name>
    <dbReference type="NCBI Taxonomy" id="115781"/>
    <lineage>
        <taxon>Bacteria</taxon>
        <taxon>Pseudomonadati</taxon>
        <taxon>Thermodesulfobacteriota</taxon>
        <taxon>Desulfobacteria</taxon>
        <taxon>Desulfobacterales</taxon>
        <taxon>Desulfobacteraceae</taxon>
        <taxon>Desulfotignum</taxon>
    </lineage>
</organism>